<keyword evidence="2" id="KW-1133">Transmembrane helix</keyword>
<feature type="transmembrane region" description="Helical" evidence="2">
    <location>
        <begin position="15"/>
        <end position="33"/>
    </location>
</feature>
<name>A0A6C0KQT8_9ZZZZ</name>
<feature type="compositionally biased region" description="Low complexity" evidence="1">
    <location>
        <begin position="85"/>
        <end position="125"/>
    </location>
</feature>
<accession>A0A6C0KQT8</accession>
<evidence type="ECO:0000313" key="3">
    <source>
        <dbReference type="EMBL" id="QHU19080.1"/>
    </source>
</evidence>
<evidence type="ECO:0000256" key="1">
    <source>
        <dbReference type="SAM" id="MobiDB-lite"/>
    </source>
</evidence>
<reference evidence="3" key="1">
    <citation type="journal article" date="2020" name="Nature">
        <title>Giant virus diversity and host interactions through global metagenomics.</title>
        <authorList>
            <person name="Schulz F."/>
            <person name="Roux S."/>
            <person name="Paez-Espino D."/>
            <person name="Jungbluth S."/>
            <person name="Walsh D.A."/>
            <person name="Denef V.J."/>
            <person name="McMahon K.D."/>
            <person name="Konstantinidis K.T."/>
            <person name="Eloe-Fadrosh E.A."/>
            <person name="Kyrpides N.C."/>
            <person name="Woyke T."/>
        </authorList>
    </citation>
    <scope>NUCLEOTIDE SEQUENCE</scope>
    <source>
        <strain evidence="3">GVMAG-S-3300013014-104</strain>
    </source>
</reference>
<proteinExistence type="predicted"/>
<feature type="region of interest" description="Disordered" evidence="1">
    <location>
        <begin position="81"/>
        <end position="151"/>
    </location>
</feature>
<keyword evidence="2" id="KW-0812">Transmembrane</keyword>
<organism evidence="3">
    <name type="scientific">viral metagenome</name>
    <dbReference type="NCBI Taxonomy" id="1070528"/>
    <lineage>
        <taxon>unclassified sequences</taxon>
        <taxon>metagenomes</taxon>
        <taxon>organismal metagenomes</taxon>
    </lineage>
</organism>
<feature type="compositionally biased region" description="Polar residues" evidence="1">
    <location>
        <begin position="133"/>
        <end position="147"/>
    </location>
</feature>
<dbReference type="EMBL" id="MN740944">
    <property type="protein sequence ID" value="QHU19080.1"/>
    <property type="molecule type" value="Genomic_DNA"/>
</dbReference>
<dbReference type="AlphaFoldDB" id="A0A6C0KQT8"/>
<protein>
    <submittedName>
        <fullName evidence="3">Uncharacterized protein</fullName>
    </submittedName>
</protein>
<keyword evidence="2" id="KW-0472">Membrane</keyword>
<evidence type="ECO:0000256" key="2">
    <source>
        <dbReference type="SAM" id="Phobius"/>
    </source>
</evidence>
<sequence>MSFAKEASKLLTNKYFLYFMVFLAATNMLGYLVTNKLNALFFFALVCLITFQFSKNMAVVLLIGVIATNFAMSNKLMREGLENQSSTTTTNTTTAPSTTTSSTTTPPSTTSSTTSPSTTTTSSSDLNDDTTTKIMDSNNKDLNNNVSKDAPEGIVQTANKKGKSEEHFGSRIDYASTIEQSYQNLDQLLGNDSIKQLTSDTQNLMKQQQNLFDTMQNMVPVLEGAKDMLKNFDIGSLTSSLKGLETFGKPKTN</sequence>
<feature type="transmembrane region" description="Helical" evidence="2">
    <location>
        <begin position="39"/>
        <end position="68"/>
    </location>
</feature>